<gene>
    <name evidence="1" type="ORF">QYE77_08115</name>
</gene>
<dbReference type="RefSeq" id="WP_315624876.1">
    <property type="nucleotide sequence ID" value="NZ_JAUHMF010000001.1"/>
</dbReference>
<keyword evidence="2" id="KW-1185">Reference proteome</keyword>
<dbReference type="Gene3D" id="2.60.120.380">
    <property type="match status" value="1"/>
</dbReference>
<dbReference type="EMBL" id="JAUHMF010000001">
    <property type="protein sequence ID" value="MDT8898231.1"/>
    <property type="molecule type" value="Genomic_DNA"/>
</dbReference>
<comment type="caution">
    <text evidence="1">The sequence shown here is derived from an EMBL/GenBank/DDBJ whole genome shotgun (WGS) entry which is preliminary data.</text>
</comment>
<dbReference type="Proteomes" id="UP001254165">
    <property type="component" value="Unassembled WGS sequence"/>
</dbReference>
<protein>
    <recommendedName>
        <fullName evidence="3">Peptidase C-terminal archaeal/bacterial domain-containing protein</fullName>
    </recommendedName>
</protein>
<proteinExistence type="predicted"/>
<reference evidence="1 2" key="1">
    <citation type="submission" date="2023-07" db="EMBL/GenBank/DDBJ databases">
        <title>Novel species of Thermanaerothrix with wide hydrolytic capabilities.</title>
        <authorList>
            <person name="Zayulina K.S."/>
            <person name="Podosokorskaya O.A."/>
            <person name="Elcheninov A.G."/>
        </authorList>
    </citation>
    <scope>NUCLEOTIDE SEQUENCE [LARGE SCALE GENOMIC DNA]</scope>
    <source>
        <strain evidence="1 2">4228-RoL</strain>
    </source>
</reference>
<organism evidence="1 2">
    <name type="scientific">Thermanaerothrix solaris</name>
    <dbReference type="NCBI Taxonomy" id="3058434"/>
    <lineage>
        <taxon>Bacteria</taxon>
        <taxon>Bacillati</taxon>
        <taxon>Chloroflexota</taxon>
        <taxon>Anaerolineae</taxon>
        <taxon>Anaerolineales</taxon>
        <taxon>Anaerolineaceae</taxon>
        <taxon>Thermanaerothrix</taxon>
    </lineage>
</organism>
<accession>A0ABU3NN03</accession>
<evidence type="ECO:0000313" key="2">
    <source>
        <dbReference type="Proteomes" id="UP001254165"/>
    </source>
</evidence>
<sequence>MKTRSYLLVCGLLLLGVLMSSLIPLSVVKAFFSPLSAASPSSQESSPEGEDYLVLLPFEAPQSQELLSIFKPGQRQTVLLELIYQRTKPLRKELEQLRAQGLITGFEVRPDLYGVVVHGLTQDGMRRLQNLPDVGSVLSKDSQNQTCAALTATAFTHQVESLGYSLERREALENKGGFEVLTTNPTVNVTYYSDGYSWVDGQTSPNTQVNLRVLRGSTVVVTTSTTSDSWGWYYFEPDWVECPTSSYTWTLQPGDVVEVSAGGRTASTVVAYIYVWADPQNDQVGGKTDPGRQVEIDLYYFPNDPCTGIDIQKTVLPDVSGNFTASMGVDFDGQAYGQVFVRDANGNSTYRWFYAYNLMAYVQYNYVWGVIKPGITFTATLKRGSNTLESYPGVSDPDTGDFWLNFINPFQPGDEIDLNSGDIHLHYVIAPLNNVVIDPVNNQVSGVTSPNHQVQGNFIKSTYYDIVTACDWGRGCASTTSDSEGGFTLTSPMDIVRGDEVDIYIVDDQGNYQYHFLRVPVIGVDISEPSNNRVIGAWITADRTLTVTHKTSGGSVRQTISEVYLSNWSNEFDVSLINDIISGDRIEVSDGTISLEMSVPDPLPTASLKTTDQALVGSAPIGSFLLSELYDHRRDIGYTFYYCSEMQIATNNFALGFYDAQIGGGDTAYTWIRLPNTEYLIGINRNALQVTHPIGSTVMWITYTPRSSITIEWWRGSTLLGEKTQKLERSWIGYYLDETPSPGDLFKVSSDDGQKADITIPQLTINLDRPNNRIYGRAVPNRPLEVGVWRYTGSRGYGRYQTVWADSNGNYSASFNGQYWWDCSPIQISHRCAAGELRYYTPEGHFFYLASEGPVPAPADAYESDNDRDHASVYTAVQTHTFHIEGDEDWVTFTVPTEDVGNVVYRIATVNKGWDVDTVITLYDNNGNQISEVSNRWDEIYWVPQTAGKYYVKISPLDDYSTAHCDAYYDLLILPIRAEVYLPLVRR</sequence>
<name>A0ABU3NN03_9CHLR</name>
<evidence type="ECO:0000313" key="1">
    <source>
        <dbReference type="EMBL" id="MDT8898231.1"/>
    </source>
</evidence>
<evidence type="ECO:0008006" key="3">
    <source>
        <dbReference type="Google" id="ProtNLM"/>
    </source>
</evidence>